<feature type="domain" description="HSF-type DNA-binding" evidence="6">
    <location>
        <begin position="9"/>
        <end position="113"/>
    </location>
</feature>
<dbReference type="Gene3D" id="1.10.10.10">
    <property type="entry name" value="Winged helix-like DNA-binding domain superfamily/Winged helix DNA-binding domain"/>
    <property type="match status" value="1"/>
</dbReference>
<accession>A0A3F2RI90</accession>
<protein>
    <recommendedName>
        <fullName evidence="6">HSF-type DNA-binding domain-containing protein</fullName>
    </recommendedName>
</protein>
<dbReference type="SUPFAM" id="SSF46785">
    <property type="entry name" value="Winged helix' DNA-binding domain"/>
    <property type="match status" value="1"/>
</dbReference>
<dbReference type="AlphaFoldDB" id="A0A3F2RI90"/>
<comment type="similarity">
    <text evidence="4">Belongs to the HSF family.</text>
</comment>
<gene>
    <name evidence="7" type="ORF">BBJ29_008682</name>
    <name evidence="8" type="ORF">BBP00_00007627</name>
</gene>
<dbReference type="InterPro" id="IPR000232">
    <property type="entry name" value="HSF_DNA-bd"/>
</dbReference>
<evidence type="ECO:0000259" key="6">
    <source>
        <dbReference type="SMART" id="SM00415"/>
    </source>
</evidence>
<evidence type="ECO:0000256" key="3">
    <source>
        <dbReference type="ARBA" id="ARBA00023242"/>
    </source>
</evidence>
<dbReference type="OrthoDB" id="60033at2759"/>
<dbReference type="EMBL" id="MBDO02000321">
    <property type="protein sequence ID" value="RLN57199.1"/>
    <property type="molecule type" value="Genomic_DNA"/>
</dbReference>
<organism evidence="8 9">
    <name type="scientific">Phytophthora kernoviae</name>
    <dbReference type="NCBI Taxonomy" id="325452"/>
    <lineage>
        <taxon>Eukaryota</taxon>
        <taxon>Sar</taxon>
        <taxon>Stramenopiles</taxon>
        <taxon>Oomycota</taxon>
        <taxon>Peronosporomycetes</taxon>
        <taxon>Peronosporales</taxon>
        <taxon>Peronosporaceae</taxon>
        <taxon>Phytophthora</taxon>
    </lineage>
</organism>
<dbReference type="GO" id="GO:0005634">
    <property type="term" value="C:nucleus"/>
    <property type="evidence" value="ECO:0007669"/>
    <property type="project" value="UniProtKB-SubCell"/>
</dbReference>
<dbReference type="GO" id="GO:0043565">
    <property type="term" value="F:sequence-specific DNA binding"/>
    <property type="evidence" value="ECO:0007669"/>
    <property type="project" value="InterPro"/>
</dbReference>
<evidence type="ECO:0000313" key="8">
    <source>
        <dbReference type="EMBL" id="RLN57199.1"/>
    </source>
</evidence>
<dbReference type="Proteomes" id="UP000277300">
    <property type="component" value="Unassembled WGS sequence"/>
</dbReference>
<dbReference type="InterPro" id="IPR036390">
    <property type="entry name" value="WH_DNA-bd_sf"/>
</dbReference>
<evidence type="ECO:0000313" key="10">
    <source>
        <dbReference type="Proteomes" id="UP000284657"/>
    </source>
</evidence>
<keyword evidence="2" id="KW-0238">DNA-binding</keyword>
<dbReference type="GO" id="GO:0003700">
    <property type="term" value="F:DNA-binding transcription factor activity"/>
    <property type="evidence" value="ECO:0007669"/>
    <property type="project" value="InterPro"/>
</dbReference>
<comment type="caution">
    <text evidence="8">The sequence shown here is derived from an EMBL/GenBank/DDBJ whole genome shotgun (WGS) entry which is preliminary data.</text>
</comment>
<evidence type="ECO:0000256" key="5">
    <source>
        <dbReference type="SAM" id="MobiDB-lite"/>
    </source>
</evidence>
<dbReference type="PRINTS" id="PR00056">
    <property type="entry name" value="HSFDOMAIN"/>
</dbReference>
<evidence type="ECO:0000256" key="1">
    <source>
        <dbReference type="ARBA" id="ARBA00004123"/>
    </source>
</evidence>
<dbReference type="FunFam" id="1.10.10.10:FF:000286">
    <property type="entry name" value="Heat shock transcription factor"/>
    <property type="match status" value="1"/>
</dbReference>
<dbReference type="EMBL" id="MBAD02002360">
    <property type="protein sequence ID" value="RLN48067.1"/>
    <property type="molecule type" value="Genomic_DNA"/>
</dbReference>
<dbReference type="PANTHER" id="PTHR10015">
    <property type="entry name" value="HEAT SHOCK TRANSCRIPTION FACTOR"/>
    <property type="match status" value="1"/>
</dbReference>
<proteinExistence type="inferred from homology"/>
<evidence type="ECO:0000256" key="4">
    <source>
        <dbReference type="RuleBase" id="RU004020"/>
    </source>
</evidence>
<evidence type="ECO:0000256" key="2">
    <source>
        <dbReference type="ARBA" id="ARBA00023125"/>
    </source>
</evidence>
<reference evidence="9 10" key="1">
    <citation type="submission" date="2018-07" db="EMBL/GenBank/DDBJ databases">
        <title>Genome sequencing of oomycete isolates from Chile give support for New Zealand origin for Phytophthora kernoviae and make available the first Nothophytophthora sp. genome.</title>
        <authorList>
            <person name="Studholme D.J."/>
            <person name="Sanfuentes E."/>
            <person name="Panda P."/>
            <person name="Hill R."/>
            <person name="Sambles C."/>
            <person name="Grant M."/>
            <person name="Williams N.M."/>
            <person name="Mcdougal R.L."/>
        </authorList>
    </citation>
    <scope>NUCLEOTIDE SEQUENCE [LARGE SCALE GENOMIC DNA]</scope>
    <source>
        <strain evidence="8">Chile6</strain>
        <strain evidence="7">Chile7</strain>
    </source>
</reference>
<dbReference type="Pfam" id="PF00447">
    <property type="entry name" value="HSF_DNA-bind"/>
    <property type="match status" value="1"/>
</dbReference>
<feature type="region of interest" description="Disordered" evidence="5">
    <location>
        <begin position="304"/>
        <end position="329"/>
    </location>
</feature>
<dbReference type="Proteomes" id="UP000284657">
    <property type="component" value="Unassembled WGS sequence"/>
</dbReference>
<evidence type="ECO:0000313" key="7">
    <source>
        <dbReference type="EMBL" id="RLN48067.1"/>
    </source>
</evidence>
<sequence>MAATAAACKVPKFLRSLYAILQTEDSQIISWLQNHELKPNSITAFHILEMDRFEREVLPKYFKHRKFASFQRQLNNFGFRKWTKTQSSGVCTFSHNCFPPDPTTATNSNLSVRDQWRQKSTQVVPPPASATSASEAVRRRVVGNGIKAKLQRSTTPRRRPANVQVHDRDMGELSPFAEMYRSPNSNASMESNAYRHNPSHQPPLKKLARPNVAMGQDALNGLEAFCDDSFKQFILPPLQPHHLMSAATPRGTTASLAPSFSNHSDPNVSPSFGGFRYSLVQPLNHSTTASSTDVGYSNNGYKSFDFKQSDTQPHPYTAAESHQGGNNGAADAALQGTFLEPWMWDAQASSSGLDIESFPLEFDWQEGSGNGQGSSSMSTSSTTVSSAMVIKEECHQQDRALPNTEEFGLDNLLFVDFELFSTRVTEPIHSYVKDSGQIQGRHCYTVSNTTVVDSMRWQLYSDRFRADFSTPRGF</sequence>
<dbReference type="PANTHER" id="PTHR10015:SF427">
    <property type="entry name" value="HEAT SHOCK FACTOR PROTEIN"/>
    <property type="match status" value="1"/>
</dbReference>
<name>A0A3F2RI90_9STRA</name>
<comment type="subcellular location">
    <subcellularLocation>
        <location evidence="1">Nucleus</location>
    </subcellularLocation>
</comment>
<dbReference type="SMART" id="SM00415">
    <property type="entry name" value="HSF"/>
    <property type="match status" value="1"/>
</dbReference>
<dbReference type="InterPro" id="IPR036388">
    <property type="entry name" value="WH-like_DNA-bd_sf"/>
</dbReference>
<evidence type="ECO:0000313" key="9">
    <source>
        <dbReference type="Proteomes" id="UP000277300"/>
    </source>
</evidence>
<keyword evidence="3" id="KW-0539">Nucleus</keyword>